<dbReference type="InterPro" id="IPR032466">
    <property type="entry name" value="Metal_Hydrolase"/>
</dbReference>
<comment type="caution">
    <text evidence="2">The sequence shown here is derived from an EMBL/GenBank/DDBJ whole genome shotgun (WGS) entry which is preliminary data.</text>
</comment>
<dbReference type="RefSeq" id="WP_081134949.1">
    <property type="nucleotide sequence ID" value="NZ_MWUE01000003.1"/>
</dbReference>
<dbReference type="SUPFAM" id="SSF51556">
    <property type="entry name" value="Metallo-dependent hydrolases"/>
    <property type="match status" value="1"/>
</dbReference>
<evidence type="ECO:0000313" key="2">
    <source>
        <dbReference type="EMBL" id="OQP36167.1"/>
    </source>
</evidence>
<feature type="domain" description="Amidohydrolase-related" evidence="1">
    <location>
        <begin position="14"/>
        <end position="285"/>
    </location>
</feature>
<gene>
    <name evidence="2" type="ORF">B2J69_00930</name>
</gene>
<name>A0A1V9DQP2_9GAMM</name>
<reference evidence="2 3" key="1">
    <citation type="submission" date="2017-02" db="EMBL/GenBank/DDBJ databases">
        <title>Whole genome shotgun sequence of Pantoea agglomerans strain AS1 isolated from a cycad, Zamia floridana in Central Florida, USA.</title>
        <authorList>
            <person name="Lata P."/>
            <person name="Govindarajan S."/>
            <person name="Qi F."/>
            <person name="Li J.-L."/>
            <person name="Maurya S.K."/>
            <person name="Sahoo M.K."/>
        </authorList>
    </citation>
    <scope>NUCLEOTIDE SEQUENCE [LARGE SCALE GENOMIC DNA]</scope>
    <source>
        <strain evidence="2 3">AS1</strain>
    </source>
</reference>
<dbReference type="InterPro" id="IPR006680">
    <property type="entry name" value="Amidohydro-rel"/>
</dbReference>
<evidence type="ECO:0000259" key="1">
    <source>
        <dbReference type="Pfam" id="PF04909"/>
    </source>
</evidence>
<dbReference type="InterPro" id="IPR052358">
    <property type="entry name" value="Aro_Compnd_Degr_Hydrolases"/>
</dbReference>
<evidence type="ECO:0000313" key="3">
    <source>
        <dbReference type="Proteomes" id="UP000192769"/>
    </source>
</evidence>
<sequence length="285" mass="31184">MSAAFLSENIYGACDSHVHLFMPDIFSYSSDRRYTPASATVIDLAAHNEMLGVTHNVLVQPSCYGTDNRALLHGLTVLGAERARGVAVINVDHVTDEELRALHLKGVRGIRLNLSVSGQGDIARIRAEMERAAERIGPLGWHMQIFASPTQLALLLPVIRDSKVPVVLDHFAGGAALADQISALLHRSDIWIKLSAPGRVSAASGYADLSGVVKRFISAAPDRLIWASDWPHTGGHGRRSGSICDIEPFAAVDDRQDLHRLACWIDNDDLFRRILTTNAYALYDF</sequence>
<dbReference type="GO" id="GO:0016787">
    <property type="term" value="F:hydrolase activity"/>
    <property type="evidence" value="ECO:0007669"/>
    <property type="project" value="InterPro"/>
</dbReference>
<proteinExistence type="predicted"/>
<dbReference type="PANTHER" id="PTHR35563:SF2">
    <property type="entry name" value="BARREL METAL-DEPENDENT HYDROLASE, PUTATIVE (AFU_ORTHOLOGUE AFUA_1G16240)-RELATED"/>
    <property type="match status" value="1"/>
</dbReference>
<dbReference type="PANTHER" id="PTHR35563">
    <property type="entry name" value="BARREL METAL-DEPENDENT HYDROLASE, PUTATIVE (AFU_ORTHOLOGUE AFUA_1G16240)-RELATED"/>
    <property type="match status" value="1"/>
</dbReference>
<keyword evidence="3" id="KW-1185">Reference proteome</keyword>
<dbReference type="OrthoDB" id="9787654at2"/>
<dbReference type="Proteomes" id="UP000192769">
    <property type="component" value="Unassembled WGS sequence"/>
</dbReference>
<organism evidence="2 3">
    <name type="scientific">Pantoea latae</name>
    <dbReference type="NCBI Taxonomy" id="1964541"/>
    <lineage>
        <taxon>Bacteria</taxon>
        <taxon>Pseudomonadati</taxon>
        <taxon>Pseudomonadota</taxon>
        <taxon>Gammaproteobacteria</taxon>
        <taxon>Enterobacterales</taxon>
        <taxon>Erwiniaceae</taxon>
        <taxon>Pantoea</taxon>
    </lineage>
</organism>
<accession>A0A1V9DQP2</accession>
<dbReference type="AlphaFoldDB" id="A0A1V9DQP2"/>
<dbReference type="Pfam" id="PF04909">
    <property type="entry name" value="Amidohydro_2"/>
    <property type="match status" value="1"/>
</dbReference>
<dbReference type="Gene3D" id="3.20.20.140">
    <property type="entry name" value="Metal-dependent hydrolases"/>
    <property type="match status" value="1"/>
</dbReference>
<dbReference type="EMBL" id="MWUE01000003">
    <property type="protein sequence ID" value="OQP36167.1"/>
    <property type="molecule type" value="Genomic_DNA"/>
</dbReference>
<protein>
    <recommendedName>
        <fullName evidence="1">Amidohydrolase-related domain-containing protein</fullName>
    </recommendedName>
</protein>